<accession>A0A1Y2CE80</accession>
<protein>
    <submittedName>
        <fullName evidence="2">Uncharacterized protein</fullName>
    </submittedName>
</protein>
<evidence type="ECO:0000256" key="1">
    <source>
        <dbReference type="SAM" id="MobiDB-lite"/>
    </source>
</evidence>
<dbReference type="EMBL" id="MCGO01000020">
    <property type="protein sequence ID" value="ORY45353.1"/>
    <property type="molecule type" value="Genomic_DNA"/>
</dbReference>
<evidence type="ECO:0000313" key="2">
    <source>
        <dbReference type="EMBL" id="ORY45353.1"/>
    </source>
</evidence>
<dbReference type="AlphaFoldDB" id="A0A1Y2CE80"/>
<feature type="region of interest" description="Disordered" evidence="1">
    <location>
        <begin position="99"/>
        <end position="131"/>
    </location>
</feature>
<gene>
    <name evidence="2" type="ORF">BCR33DRAFT_716633</name>
</gene>
<proteinExistence type="predicted"/>
<name>A0A1Y2CE80_9FUNG</name>
<dbReference type="OrthoDB" id="2107553at2759"/>
<sequence length="149" mass="15262">MPAGSDVYLTLTQKNADCSARTKDSAYVKLSQFHTPNGTPQAIFIPFSLMAKEFDGVNNFDFKHTKDATFVNFNPPSVTYSFYHIGLVKSGASCTPSVSGSTNTGAASTGTTGTGSNGAVSTATQGSGKSSGEKVAAGFAMAASVALLI</sequence>
<comment type="caution">
    <text evidence="2">The sequence shown here is derived from an EMBL/GenBank/DDBJ whole genome shotgun (WGS) entry which is preliminary data.</text>
</comment>
<organism evidence="2 3">
    <name type="scientific">Rhizoclosmatium globosum</name>
    <dbReference type="NCBI Taxonomy" id="329046"/>
    <lineage>
        <taxon>Eukaryota</taxon>
        <taxon>Fungi</taxon>
        <taxon>Fungi incertae sedis</taxon>
        <taxon>Chytridiomycota</taxon>
        <taxon>Chytridiomycota incertae sedis</taxon>
        <taxon>Chytridiomycetes</taxon>
        <taxon>Chytridiales</taxon>
        <taxon>Chytriomycetaceae</taxon>
        <taxon>Rhizoclosmatium</taxon>
    </lineage>
</organism>
<dbReference type="STRING" id="329046.A0A1Y2CE80"/>
<dbReference type="Proteomes" id="UP000193642">
    <property type="component" value="Unassembled WGS sequence"/>
</dbReference>
<evidence type="ECO:0000313" key="3">
    <source>
        <dbReference type="Proteomes" id="UP000193642"/>
    </source>
</evidence>
<feature type="compositionally biased region" description="Low complexity" evidence="1">
    <location>
        <begin position="99"/>
        <end position="111"/>
    </location>
</feature>
<keyword evidence="3" id="KW-1185">Reference proteome</keyword>
<reference evidence="2 3" key="1">
    <citation type="submission" date="2016-07" db="EMBL/GenBank/DDBJ databases">
        <title>Pervasive Adenine N6-methylation of Active Genes in Fungi.</title>
        <authorList>
            <consortium name="DOE Joint Genome Institute"/>
            <person name="Mondo S.J."/>
            <person name="Dannebaum R.O."/>
            <person name="Kuo R.C."/>
            <person name="Labutti K."/>
            <person name="Haridas S."/>
            <person name="Kuo A."/>
            <person name="Salamov A."/>
            <person name="Ahrendt S.R."/>
            <person name="Lipzen A."/>
            <person name="Sullivan W."/>
            <person name="Andreopoulos W.B."/>
            <person name="Clum A."/>
            <person name="Lindquist E."/>
            <person name="Daum C."/>
            <person name="Ramamoorthy G.K."/>
            <person name="Gryganskyi A."/>
            <person name="Culley D."/>
            <person name="Magnuson J.K."/>
            <person name="James T.Y."/>
            <person name="O'Malley M.A."/>
            <person name="Stajich J.E."/>
            <person name="Spatafora J.W."/>
            <person name="Visel A."/>
            <person name="Grigoriev I.V."/>
        </authorList>
    </citation>
    <scope>NUCLEOTIDE SEQUENCE [LARGE SCALE GENOMIC DNA]</scope>
    <source>
        <strain evidence="2 3">JEL800</strain>
    </source>
</reference>